<gene>
    <name evidence="2" type="ORF">XDN619_LOCUS23515</name>
</gene>
<accession>A0A816WF03</accession>
<evidence type="ECO:0000256" key="1">
    <source>
        <dbReference type="SAM" id="MobiDB-lite"/>
    </source>
</evidence>
<dbReference type="AlphaFoldDB" id="A0A816WF03"/>
<dbReference type="Proteomes" id="UP000663887">
    <property type="component" value="Unassembled WGS sequence"/>
</dbReference>
<comment type="caution">
    <text evidence="2">The sequence shown here is derived from an EMBL/GenBank/DDBJ whole genome shotgun (WGS) entry which is preliminary data.</text>
</comment>
<feature type="region of interest" description="Disordered" evidence="1">
    <location>
        <begin position="32"/>
        <end position="87"/>
    </location>
</feature>
<reference evidence="2" key="1">
    <citation type="submission" date="2021-02" db="EMBL/GenBank/DDBJ databases">
        <authorList>
            <person name="Nowell W R."/>
        </authorList>
    </citation>
    <scope>NUCLEOTIDE SEQUENCE</scope>
</reference>
<evidence type="ECO:0000313" key="3">
    <source>
        <dbReference type="Proteomes" id="UP000663887"/>
    </source>
</evidence>
<feature type="compositionally biased region" description="Low complexity" evidence="1">
    <location>
        <begin position="38"/>
        <end position="87"/>
    </location>
</feature>
<proteinExistence type="predicted"/>
<sequence>MPELQQYMDFNENNIEENLRLHVAIEDDHHDDQYAALSSSQTSPSSSALSSSQTSPSSSASSSPSRPSSTSLSSSLSSSSSRSSSTHLSSSSKRKIVFLVFLFIVVLHKFLERFGYADQYLNFIENFLLKMIAIGSDMLEIQKNQLKLLVVQLENKLLHEFNDKPLIV</sequence>
<dbReference type="EMBL" id="CAJNRG010010756">
    <property type="protein sequence ID" value="CAF2124974.1"/>
    <property type="molecule type" value="Genomic_DNA"/>
</dbReference>
<evidence type="ECO:0000313" key="2">
    <source>
        <dbReference type="EMBL" id="CAF2124974.1"/>
    </source>
</evidence>
<name>A0A816WF03_9BILA</name>
<protein>
    <submittedName>
        <fullName evidence="2">Uncharacterized protein</fullName>
    </submittedName>
</protein>
<organism evidence="2 3">
    <name type="scientific">Rotaria magnacalcarata</name>
    <dbReference type="NCBI Taxonomy" id="392030"/>
    <lineage>
        <taxon>Eukaryota</taxon>
        <taxon>Metazoa</taxon>
        <taxon>Spiralia</taxon>
        <taxon>Gnathifera</taxon>
        <taxon>Rotifera</taxon>
        <taxon>Eurotatoria</taxon>
        <taxon>Bdelloidea</taxon>
        <taxon>Philodinida</taxon>
        <taxon>Philodinidae</taxon>
        <taxon>Rotaria</taxon>
    </lineage>
</organism>